<dbReference type="AlphaFoldDB" id="A0A1X1PP43"/>
<reference evidence="1 2" key="1">
    <citation type="submission" date="2017-04" db="EMBL/GenBank/DDBJ databases">
        <title>Burkholderia puraquae sp. nov., a novel Burkholderia cepacia complex species from hospital setting samples.</title>
        <authorList>
            <person name="Martina P."/>
            <person name="Leguizamon M."/>
            <person name="Prieto C."/>
            <person name="Sousa S."/>
            <person name="Montanaro P."/>
            <person name="Draghi W."/>
            <person name="Staembler M."/>
            <person name="Bettiol M."/>
            <person name="Figoli C."/>
            <person name="Palau J."/>
            <person name="Alvarez F."/>
            <person name="Benetti S."/>
            <person name="Anchat E."/>
            <person name="Vescina C."/>
            <person name="Ferreras J."/>
            <person name="Lasch P."/>
            <person name="Lagares A."/>
            <person name="Zorreguieta A."/>
            <person name="Yantorno O."/>
            <person name="Bosch A."/>
        </authorList>
    </citation>
    <scope>NUCLEOTIDE SEQUENCE [LARGE SCALE GENOMIC DNA]</scope>
    <source>
        <strain evidence="1 2">CAMPA 1040</strain>
    </source>
</reference>
<proteinExistence type="predicted"/>
<evidence type="ECO:0000313" key="1">
    <source>
        <dbReference type="EMBL" id="ORT88994.1"/>
    </source>
</evidence>
<comment type="caution">
    <text evidence="1">The sequence shown here is derived from an EMBL/GenBank/DDBJ whole genome shotgun (WGS) entry which is preliminary data.</text>
</comment>
<organism evidence="1 2">
    <name type="scientific">Burkholderia puraquae</name>
    <dbReference type="NCBI Taxonomy" id="1904757"/>
    <lineage>
        <taxon>Bacteria</taxon>
        <taxon>Pseudomonadati</taxon>
        <taxon>Pseudomonadota</taxon>
        <taxon>Betaproteobacteria</taxon>
        <taxon>Burkholderiales</taxon>
        <taxon>Burkholderiaceae</taxon>
        <taxon>Burkholderia</taxon>
        <taxon>Burkholderia cepacia complex</taxon>
    </lineage>
</organism>
<keyword evidence="2" id="KW-1185">Reference proteome</keyword>
<accession>A0A1X1PP43</accession>
<dbReference type="Proteomes" id="UP000193146">
    <property type="component" value="Unassembled WGS sequence"/>
</dbReference>
<name>A0A1X1PP43_9BURK</name>
<sequence length="59" mass="6297">MRTLFRRPACVVTLARTARCAAARGTRCGCASSPSGVACSHARRRASPIRVARSRHACV</sequence>
<gene>
    <name evidence="1" type="ORF">B7G54_02150</name>
</gene>
<dbReference type="EMBL" id="NBYX01000001">
    <property type="protein sequence ID" value="ORT88994.1"/>
    <property type="molecule type" value="Genomic_DNA"/>
</dbReference>
<evidence type="ECO:0000313" key="2">
    <source>
        <dbReference type="Proteomes" id="UP000193146"/>
    </source>
</evidence>
<protein>
    <submittedName>
        <fullName evidence="1">Uncharacterized protein</fullName>
    </submittedName>
</protein>